<keyword evidence="9" id="KW-1208">Phospholipid metabolism</keyword>
<evidence type="ECO:0000256" key="5">
    <source>
        <dbReference type="ARBA" id="ARBA00023136"/>
    </source>
</evidence>
<dbReference type="EMBL" id="BSFP01000004">
    <property type="protein sequence ID" value="GLK99583.1"/>
    <property type="molecule type" value="Genomic_DNA"/>
</dbReference>
<gene>
    <name evidence="11" type="ORF">GCM10017581_013240</name>
</gene>
<dbReference type="Pfam" id="PF02666">
    <property type="entry name" value="PS_Dcarbxylase"/>
    <property type="match status" value="1"/>
</dbReference>
<keyword evidence="4" id="KW-0443">Lipid metabolism</keyword>
<dbReference type="SUPFAM" id="SSF53335">
    <property type="entry name" value="S-adenosyl-L-methionine-dependent methyltransferases"/>
    <property type="match status" value="1"/>
</dbReference>
<evidence type="ECO:0000256" key="1">
    <source>
        <dbReference type="ARBA" id="ARBA00022475"/>
    </source>
</evidence>
<reference evidence="11" key="1">
    <citation type="journal article" date="2014" name="Int. J. Syst. Evol. Microbiol.">
        <title>Complete genome sequence of Corynebacterium casei LMG S-19264T (=DSM 44701T), isolated from a smear-ripened cheese.</title>
        <authorList>
            <consortium name="US DOE Joint Genome Institute (JGI-PGF)"/>
            <person name="Walter F."/>
            <person name="Albersmeier A."/>
            <person name="Kalinowski J."/>
            <person name="Ruckert C."/>
        </authorList>
    </citation>
    <scope>NUCLEOTIDE SEQUENCE</scope>
    <source>
        <strain evidence="11">VKM Ac-1321</strain>
    </source>
</reference>
<sequence length="417" mass="43381">MTQLPVGGPSGASRRPTQIGDRAARVLASELARHGGPKTGLVVGAVAGSPALAAVIDALLPDDRLTVVAPGPGGAAALREHVERQGRWVVERTRVIDSIDAAEPADVVILAEALSGTAEDAREVLAGLAKLVADGGVLTVVVPATRLPSGAADEVERQAALYGVGSDLVLRNVPPVRVHRLRHTPAHHSAAANLLPALRPSSVPLTRGMNIDSNGVAAAGIALGLAALAKAARPKSKLWLVPALAAAPVAAFFRDPQRDVPEDASAVVAASDGKVLGVERLYDKRFGDQEFLRIAVFLSVLDVHVNRAPVAGKVIDYFVEDGGYAAAMKPEAEHNVAAYTLLETAHGPVAVVQRTGLIARRIVQRAPIGSLLAKGERFGLIRFGSRTDVYLPADRATAEVAPGDRVIGGQTVIATWH</sequence>
<proteinExistence type="predicted"/>
<dbReference type="InterPro" id="IPR033175">
    <property type="entry name" value="PSD-A"/>
</dbReference>
<dbReference type="InterPro" id="IPR029063">
    <property type="entry name" value="SAM-dependent_MTases_sf"/>
</dbReference>
<dbReference type="GO" id="GO:0004609">
    <property type="term" value="F:phosphatidylserine decarboxylase activity"/>
    <property type="evidence" value="ECO:0007669"/>
    <property type="project" value="InterPro"/>
</dbReference>
<evidence type="ECO:0000256" key="10">
    <source>
        <dbReference type="ARBA" id="ARBA00023317"/>
    </source>
</evidence>
<protein>
    <recommendedName>
        <fullName evidence="13">Phosphatidylserine decarboxylase</fullName>
    </recommendedName>
</protein>
<dbReference type="InterPro" id="IPR003817">
    <property type="entry name" value="PS_Dcarbxylase"/>
</dbReference>
<evidence type="ECO:0000313" key="12">
    <source>
        <dbReference type="Proteomes" id="UP001143480"/>
    </source>
</evidence>
<keyword evidence="12" id="KW-1185">Reference proteome</keyword>
<dbReference type="PANTHER" id="PTHR35809">
    <property type="entry name" value="ARCHAETIDYLSERINE DECARBOXYLASE PROENZYME-RELATED"/>
    <property type="match status" value="1"/>
</dbReference>
<dbReference type="PANTHER" id="PTHR35809:SF1">
    <property type="entry name" value="ARCHAETIDYLSERINE DECARBOXYLASE PROENZYME-RELATED"/>
    <property type="match status" value="1"/>
</dbReference>
<dbReference type="AlphaFoldDB" id="A0A9W6KF56"/>
<keyword evidence="6" id="KW-0865">Zymogen</keyword>
<name>A0A9W6KF56_9ACTN</name>
<keyword evidence="1" id="KW-1003">Cell membrane</keyword>
<evidence type="ECO:0000256" key="8">
    <source>
        <dbReference type="ARBA" id="ARBA00023239"/>
    </source>
</evidence>
<evidence type="ECO:0000256" key="9">
    <source>
        <dbReference type="ARBA" id="ARBA00023264"/>
    </source>
</evidence>
<keyword evidence="5" id="KW-0472">Membrane</keyword>
<dbReference type="GO" id="GO:0008654">
    <property type="term" value="P:phospholipid biosynthetic process"/>
    <property type="evidence" value="ECO:0007669"/>
    <property type="project" value="UniProtKB-KW"/>
</dbReference>
<evidence type="ECO:0000313" key="11">
    <source>
        <dbReference type="EMBL" id="GLK99583.1"/>
    </source>
</evidence>
<evidence type="ECO:0008006" key="13">
    <source>
        <dbReference type="Google" id="ProtNLM"/>
    </source>
</evidence>
<keyword evidence="8" id="KW-0456">Lyase</keyword>
<comment type="caution">
    <text evidence="11">The sequence shown here is derived from an EMBL/GenBank/DDBJ whole genome shotgun (WGS) entry which is preliminary data.</text>
</comment>
<accession>A0A9W6KF56</accession>
<keyword evidence="10" id="KW-0670">Pyruvate</keyword>
<keyword evidence="3" id="KW-0210">Decarboxylase</keyword>
<evidence type="ECO:0000256" key="2">
    <source>
        <dbReference type="ARBA" id="ARBA00022516"/>
    </source>
</evidence>
<evidence type="ECO:0000256" key="7">
    <source>
        <dbReference type="ARBA" id="ARBA00023209"/>
    </source>
</evidence>
<dbReference type="RefSeq" id="WP_261961531.1">
    <property type="nucleotide sequence ID" value="NZ_BAAAXA010000001.1"/>
</dbReference>
<reference evidence="11" key="2">
    <citation type="submission" date="2023-01" db="EMBL/GenBank/DDBJ databases">
        <authorList>
            <person name="Sun Q."/>
            <person name="Evtushenko L."/>
        </authorList>
    </citation>
    <scope>NUCLEOTIDE SEQUENCE</scope>
    <source>
        <strain evidence="11">VKM Ac-1321</strain>
    </source>
</reference>
<evidence type="ECO:0000256" key="6">
    <source>
        <dbReference type="ARBA" id="ARBA00023145"/>
    </source>
</evidence>
<dbReference type="Proteomes" id="UP001143480">
    <property type="component" value="Unassembled WGS sequence"/>
</dbReference>
<evidence type="ECO:0000256" key="3">
    <source>
        <dbReference type="ARBA" id="ARBA00022793"/>
    </source>
</evidence>
<evidence type="ECO:0000256" key="4">
    <source>
        <dbReference type="ARBA" id="ARBA00023098"/>
    </source>
</evidence>
<keyword evidence="2" id="KW-0444">Lipid biosynthesis</keyword>
<keyword evidence="7" id="KW-0594">Phospholipid biosynthesis</keyword>
<organism evidence="11 12">
    <name type="scientific">Dactylosporangium matsuzakiense</name>
    <dbReference type="NCBI Taxonomy" id="53360"/>
    <lineage>
        <taxon>Bacteria</taxon>
        <taxon>Bacillati</taxon>
        <taxon>Actinomycetota</taxon>
        <taxon>Actinomycetes</taxon>
        <taxon>Micromonosporales</taxon>
        <taxon>Micromonosporaceae</taxon>
        <taxon>Dactylosporangium</taxon>
    </lineage>
</organism>